<dbReference type="CDD" id="cd07983">
    <property type="entry name" value="LPLAT_DUF374-like"/>
    <property type="match status" value="1"/>
</dbReference>
<dbReference type="RefSeq" id="WP_201103721.1">
    <property type="nucleotide sequence ID" value="NZ_CP067977.1"/>
</dbReference>
<evidence type="ECO:0000313" key="3">
    <source>
        <dbReference type="Proteomes" id="UP000595448"/>
    </source>
</evidence>
<sequence>MRPLHNPVIQAILAWIIAVWLRFCFATIRWTRENEHLAEEVWAQGGGVLVAFWHCRGPLSAASWPQDRATPAKALVSLSRDGQFMTRAIGHLGFPAIRGSSAKKGDGAGERGGAIAVREILRQLKVGGVALSPDGPRGPANQMGQGLPVMAKLSGAPVLMLGISCYPAFRLKTWDRNIIPRPFGRGAIVWDRVDYPKGADPEQVALDWTARLNAVEARADAITGLT</sequence>
<feature type="domain" description="DUF374" evidence="1">
    <location>
        <begin position="68"/>
        <end position="140"/>
    </location>
</feature>
<evidence type="ECO:0000259" key="1">
    <source>
        <dbReference type="Pfam" id="PF04028"/>
    </source>
</evidence>
<dbReference type="EMBL" id="CP067977">
    <property type="protein sequence ID" value="QQQ19370.1"/>
    <property type="molecule type" value="Genomic_DNA"/>
</dbReference>
<keyword evidence="2" id="KW-0808">Transferase</keyword>
<gene>
    <name evidence="2" type="ORF">JIP62_04525</name>
</gene>
<keyword evidence="2" id="KW-0012">Acyltransferase</keyword>
<accession>A0ABX7BP66</accession>
<proteinExistence type="predicted"/>
<protein>
    <submittedName>
        <fullName evidence="2">Lysophospholipid acyltransferase family protein</fullName>
    </submittedName>
</protein>
<evidence type="ECO:0000313" key="2">
    <source>
        <dbReference type="EMBL" id="QQQ19370.1"/>
    </source>
</evidence>
<keyword evidence="3" id="KW-1185">Reference proteome</keyword>
<organism evidence="2 3">
    <name type="scientific">Brevundimonas vitisensis</name>
    <dbReference type="NCBI Taxonomy" id="2800818"/>
    <lineage>
        <taxon>Bacteria</taxon>
        <taxon>Pseudomonadati</taxon>
        <taxon>Pseudomonadota</taxon>
        <taxon>Alphaproteobacteria</taxon>
        <taxon>Caulobacterales</taxon>
        <taxon>Caulobacteraceae</taxon>
        <taxon>Brevundimonas</taxon>
    </lineage>
</organism>
<dbReference type="Proteomes" id="UP000595448">
    <property type="component" value="Chromosome"/>
</dbReference>
<dbReference type="InterPro" id="IPR007172">
    <property type="entry name" value="DUF374"/>
</dbReference>
<dbReference type="Pfam" id="PF04028">
    <property type="entry name" value="DUF374"/>
    <property type="match status" value="1"/>
</dbReference>
<dbReference type="GO" id="GO:0016746">
    <property type="term" value="F:acyltransferase activity"/>
    <property type="evidence" value="ECO:0007669"/>
    <property type="project" value="UniProtKB-KW"/>
</dbReference>
<name>A0ABX7BP66_9CAUL</name>
<reference evidence="2 3" key="1">
    <citation type="submission" date="2021-01" db="EMBL/GenBank/DDBJ databases">
        <title>Brevundimonas vitis sp. nov., an bacterium isolated from grape (Vitis vinifera).</title>
        <authorList>
            <person name="Jiang L."/>
            <person name="Lee J."/>
        </authorList>
    </citation>
    <scope>NUCLEOTIDE SEQUENCE [LARGE SCALE GENOMIC DNA]</scope>
    <source>
        <strain evidence="2 3">GRTSA-9</strain>
    </source>
</reference>